<dbReference type="EMBL" id="CAJHJT010000012">
    <property type="protein sequence ID" value="CAD6998226.1"/>
    <property type="molecule type" value="Genomic_DNA"/>
</dbReference>
<proteinExistence type="predicted"/>
<organism evidence="1 2">
    <name type="scientific">Ceratitis capitata</name>
    <name type="common">Mediterranean fruit fly</name>
    <name type="synonym">Tephritis capitata</name>
    <dbReference type="NCBI Taxonomy" id="7213"/>
    <lineage>
        <taxon>Eukaryota</taxon>
        <taxon>Metazoa</taxon>
        <taxon>Ecdysozoa</taxon>
        <taxon>Arthropoda</taxon>
        <taxon>Hexapoda</taxon>
        <taxon>Insecta</taxon>
        <taxon>Pterygota</taxon>
        <taxon>Neoptera</taxon>
        <taxon>Endopterygota</taxon>
        <taxon>Diptera</taxon>
        <taxon>Brachycera</taxon>
        <taxon>Muscomorpha</taxon>
        <taxon>Tephritoidea</taxon>
        <taxon>Tephritidae</taxon>
        <taxon>Ceratitis</taxon>
        <taxon>Ceratitis</taxon>
    </lineage>
</organism>
<dbReference type="Proteomes" id="UP000606786">
    <property type="component" value="Unassembled WGS sequence"/>
</dbReference>
<keyword evidence="2" id="KW-1185">Reference proteome</keyword>
<dbReference type="AlphaFoldDB" id="A0A811UJY6"/>
<protein>
    <submittedName>
        <fullName evidence="1">(Mediterranean fruit fly) hypothetical protein</fullName>
    </submittedName>
</protein>
<accession>A0A811UJY6</accession>
<comment type="caution">
    <text evidence="1">The sequence shown here is derived from an EMBL/GenBank/DDBJ whole genome shotgun (WGS) entry which is preliminary data.</text>
</comment>
<gene>
    <name evidence="1" type="ORF">CCAP1982_LOCUS6837</name>
</gene>
<name>A0A811UJY6_CERCA</name>
<sequence>MHLLARLGGAGGAYCTGFTGLWGLAAAMAFEVPERSGAESSGVGLLFNWRRVAWQWSLTSLSIFNPNDDIDRVHFLSLFRHRLFNSHALKTKHSIMLITAVLKGRERMGASRNDHRRAHTRTLKMERGVTKGALSAASARKYGALNM</sequence>
<reference evidence="1" key="1">
    <citation type="submission" date="2020-11" db="EMBL/GenBank/DDBJ databases">
        <authorList>
            <person name="Whitehead M."/>
        </authorList>
    </citation>
    <scope>NUCLEOTIDE SEQUENCE</scope>
    <source>
        <strain evidence="1">EGII</strain>
    </source>
</reference>
<evidence type="ECO:0000313" key="1">
    <source>
        <dbReference type="EMBL" id="CAD6998226.1"/>
    </source>
</evidence>
<evidence type="ECO:0000313" key="2">
    <source>
        <dbReference type="Proteomes" id="UP000606786"/>
    </source>
</evidence>